<feature type="compositionally biased region" description="Pro residues" evidence="4">
    <location>
        <begin position="810"/>
        <end position="837"/>
    </location>
</feature>
<dbReference type="Pfam" id="PF03098">
    <property type="entry name" value="An_peroxidase"/>
    <property type="match status" value="1"/>
</dbReference>
<feature type="signal peptide" evidence="5">
    <location>
        <begin position="1"/>
        <end position="29"/>
    </location>
</feature>
<evidence type="ECO:0000256" key="1">
    <source>
        <dbReference type="ARBA" id="ARBA00004613"/>
    </source>
</evidence>
<dbReference type="AlphaFoldDB" id="A0A8C9SWB0"/>
<dbReference type="GO" id="GO:0020037">
    <property type="term" value="F:heme binding"/>
    <property type="evidence" value="ECO:0007669"/>
    <property type="project" value="InterPro"/>
</dbReference>
<dbReference type="Ensembl" id="ENSSFOT00015083539.1">
    <property type="protein sequence ID" value="ENSSFOP00015042986.1"/>
    <property type="gene ID" value="ENSSFOG00015014987.2"/>
</dbReference>
<dbReference type="GeneTree" id="ENSGT00940000156009"/>
<feature type="region of interest" description="Disordered" evidence="4">
    <location>
        <begin position="574"/>
        <end position="951"/>
    </location>
</feature>
<evidence type="ECO:0000313" key="7">
    <source>
        <dbReference type="Proteomes" id="UP000694397"/>
    </source>
</evidence>
<protein>
    <submittedName>
        <fullName evidence="6">Myeloid-specific peroxidase</fullName>
    </submittedName>
</protein>
<dbReference type="GO" id="GO:0004601">
    <property type="term" value="F:peroxidase activity"/>
    <property type="evidence" value="ECO:0007669"/>
    <property type="project" value="InterPro"/>
</dbReference>
<feature type="chain" id="PRO_5033998031" evidence="5">
    <location>
        <begin position="30"/>
        <end position="951"/>
    </location>
</feature>
<evidence type="ECO:0000256" key="5">
    <source>
        <dbReference type="SAM" id="SignalP"/>
    </source>
</evidence>
<keyword evidence="2" id="KW-0964">Secreted</keyword>
<dbReference type="InterPro" id="IPR037120">
    <property type="entry name" value="Haem_peroxidase_sf_animal"/>
</dbReference>
<dbReference type="PRINTS" id="PR00457">
    <property type="entry name" value="ANPEROXIDASE"/>
</dbReference>
<feature type="compositionally biased region" description="Pro residues" evidence="4">
    <location>
        <begin position="745"/>
        <end position="772"/>
    </location>
</feature>
<accession>A0A8C9SWB0</accession>
<dbReference type="FunFam" id="1.10.640.10:FF:000003">
    <property type="entry name" value="chorion peroxidase"/>
    <property type="match status" value="1"/>
</dbReference>
<feature type="compositionally biased region" description="Pro residues" evidence="4">
    <location>
        <begin position="587"/>
        <end position="608"/>
    </location>
</feature>
<name>A0A8C9SWB0_SCLFO</name>
<feature type="compositionally biased region" description="Pro residues" evidence="4">
    <location>
        <begin position="615"/>
        <end position="642"/>
    </location>
</feature>
<keyword evidence="7" id="KW-1185">Reference proteome</keyword>
<evidence type="ECO:0000256" key="3">
    <source>
        <dbReference type="ARBA" id="ARBA00022729"/>
    </source>
</evidence>
<feature type="compositionally biased region" description="Pro residues" evidence="4">
    <location>
        <begin position="680"/>
        <end position="707"/>
    </location>
</feature>
<evidence type="ECO:0000256" key="4">
    <source>
        <dbReference type="SAM" id="MobiDB-lite"/>
    </source>
</evidence>
<dbReference type="InterPro" id="IPR019791">
    <property type="entry name" value="Haem_peroxidase_animal"/>
</dbReference>
<dbReference type="PROSITE" id="PS50292">
    <property type="entry name" value="PEROXIDASE_3"/>
    <property type="match status" value="1"/>
</dbReference>
<comment type="subcellular location">
    <subcellularLocation>
        <location evidence="1">Secreted</location>
    </subcellularLocation>
</comment>
<reference evidence="6 7" key="1">
    <citation type="submission" date="2019-04" db="EMBL/GenBank/DDBJ databases">
        <authorList>
            <consortium name="Wellcome Sanger Institute Data Sharing"/>
        </authorList>
    </citation>
    <scope>NUCLEOTIDE SEQUENCE [LARGE SCALE GENOMIC DNA]</scope>
</reference>
<evidence type="ECO:0000313" key="6">
    <source>
        <dbReference type="Ensembl" id="ENSSFOP00015042986.1"/>
    </source>
</evidence>
<dbReference type="GO" id="GO:0006979">
    <property type="term" value="P:response to oxidative stress"/>
    <property type="evidence" value="ECO:0007669"/>
    <property type="project" value="InterPro"/>
</dbReference>
<sequence length="951" mass="100678">MLCSSALPGKTMTMKTMTMFLFLTMPAALDLTSLSPSFISQVRDVSNRILSTTDAGVESDHVYSYMITLFGQWNDHDLTFTPTSPSIRSFNDGIDCDLSCAQADPCFPIQIPPEDSRFGNNSKSCIPFFRSAPACGTGTTGHVFGKANIRQQVNALTAFLDAGQVYGSDDAQALSLRDLTNDFGLMRVNDRFTDNGREHLPFTNTLGTCSTRQKITNVSGVEEVPCFVAGDTRVIENIALSSIHTLFLREHNRLARALRQLNPHWSSETLYQEARKIVGGYPQVIVFRDYLKHIVGPDAMDHFLPAYPGYDENVDPSIANVFATAAYRFALLTLQPLVFRLNESYQEHPEFPSVPLHKAFFAPWRLIFEGGVDPLLRGLLGRPAKLATQDHMLVDAVREKLFQFTAKLALDLGSLNMQRGRDHGLPAYNAWRKFCGLSQPQNEEELAQVMDNPDLAKKIIELYGTPDNTDVWLGGVSEPFVSGGHVGPLFSCLIAMQFQKIRQGDRLWWEKNGVFTNQQRKSLAAVSLNRIICDNTGIRKVPKDPFLFHHQGTSYISCNDIPAFDLRPWFKIASPPPGSPGPDNAPLSPPPGPLGPYNPLTSPPPGSPGPDNSPASPPPVSPGPHGFPGPDIPLTSPSPVPPDSDNLLTSPSAGLPGPENTQASPPPGPAESPEPENTPASPPPVSPGPHGFPGPDIPLTSPSPVPPDSDNLLTSPSAGLPGPENTQASPPPGPAESPEPENTPASPPPVSPGPHGFPGPDIPLTSPSPVPPDSDNLLTSPSAGLPGPENTQASPPPGPAESPEPENTPASPPPVSPGPHGFPGPDIPLTSPSPVPPDSDNLLTSPSTGLPGPENTPASPPPGSPGPDNSPASPPSGPFGPYNPLTSPSTGLPHPENTPASPPPISPGPHGFLDPDILLTTPSPGPPGFPGTENPSASPLPGVTGPDIPST</sequence>
<dbReference type="Proteomes" id="UP000694397">
    <property type="component" value="Chromosome 6"/>
</dbReference>
<evidence type="ECO:0000256" key="2">
    <source>
        <dbReference type="ARBA" id="ARBA00022525"/>
    </source>
</evidence>
<dbReference type="PANTHER" id="PTHR11475:SF63">
    <property type="entry name" value="EOSINOPHIL PEROXIDASE"/>
    <property type="match status" value="1"/>
</dbReference>
<dbReference type="InterPro" id="IPR010255">
    <property type="entry name" value="Haem_peroxidase_sf"/>
</dbReference>
<gene>
    <name evidence="6" type="primary">LOC108930109</name>
</gene>
<organism evidence="6 7">
    <name type="scientific">Scleropages formosus</name>
    <name type="common">Asian bonytongue</name>
    <name type="synonym">Osteoglossum formosum</name>
    <dbReference type="NCBI Taxonomy" id="113540"/>
    <lineage>
        <taxon>Eukaryota</taxon>
        <taxon>Metazoa</taxon>
        <taxon>Chordata</taxon>
        <taxon>Craniata</taxon>
        <taxon>Vertebrata</taxon>
        <taxon>Euteleostomi</taxon>
        <taxon>Actinopterygii</taxon>
        <taxon>Neopterygii</taxon>
        <taxon>Teleostei</taxon>
        <taxon>Osteoglossocephala</taxon>
        <taxon>Osteoglossomorpha</taxon>
        <taxon>Osteoglossiformes</taxon>
        <taxon>Osteoglossidae</taxon>
        <taxon>Scleropages</taxon>
    </lineage>
</organism>
<dbReference type="GO" id="GO:0005615">
    <property type="term" value="C:extracellular space"/>
    <property type="evidence" value="ECO:0007669"/>
    <property type="project" value="TreeGrafter"/>
</dbReference>
<dbReference type="OrthoDB" id="823504at2759"/>
<dbReference type="SUPFAM" id="SSF48113">
    <property type="entry name" value="Heme-dependent peroxidases"/>
    <property type="match status" value="1"/>
</dbReference>
<reference evidence="6" key="2">
    <citation type="submission" date="2025-08" db="UniProtKB">
        <authorList>
            <consortium name="Ensembl"/>
        </authorList>
    </citation>
    <scope>IDENTIFICATION</scope>
</reference>
<dbReference type="PANTHER" id="PTHR11475">
    <property type="entry name" value="OXIDASE/PEROXIDASE"/>
    <property type="match status" value="1"/>
</dbReference>
<reference evidence="6" key="3">
    <citation type="submission" date="2025-09" db="UniProtKB">
        <authorList>
            <consortium name="Ensembl"/>
        </authorList>
    </citation>
    <scope>IDENTIFICATION</scope>
</reference>
<proteinExistence type="predicted"/>
<keyword evidence="3 5" id="KW-0732">Signal</keyword>
<dbReference type="Gene3D" id="1.10.640.10">
    <property type="entry name" value="Haem peroxidase domain superfamily, animal type"/>
    <property type="match status" value="1"/>
</dbReference>